<reference evidence="18" key="1">
    <citation type="submission" date="2016-10" db="EMBL/GenBank/DDBJ databases">
        <authorList>
            <person name="Varghese N."/>
            <person name="Submissions S."/>
        </authorList>
    </citation>
    <scope>NUCLEOTIDE SEQUENCE [LARGE SCALE GENOMIC DNA]</scope>
    <source>
        <strain evidence="18">SP</strain>
    </source>
</reference>
<evidence type="ECO:0000256" key="5">
    <source>
        <dbReference type="ARBA" id="ARBA00020963"/>
    </source>
</evidence>
<keyword evidence="7 15" id="KW-0808">Transferase</keyword>
<dbReference type="Gene3D" id="1.20.1200.10">
    <property type="entry name" value="Cobalamin adenosyltransferase-like"/>
    <property type="match status" value="1"/>
</dbReference>
<comment type="similarity">
    <text evidence="2 15">Belongs to the Cob(I)alamin adenosyltransferase family.</text>
</comment>
<comment type="catalytic activity">
    <reaction evidence="14 15">
        <text>2 cob(II)alamin + reduced [electron-transfer flavoprotein] + 2 ATP = 2 adenosylcob(III)alamin + 2 triphosphate + oxidized [electron-transfer flavoprotein] + 3 H(+)</text>
        <dbReference type="Rhea" id="RHEA:28671"/>
        <dbReference type="Rhea" id="RHEA-COMP:10685"/>
        <dbReference type="Rhea" id="RHEA-COMP:10686"/>
        <dbReference type="ChEBI" id="CHEBI:15378"/>
        <dbReference type="ChEBI" id="CHEBI:16304"/>
        <dbReference type="ChEBI" id="CHEBI:18036"/>
        <dbReference type="ChEBI" id="CHEBI:18408"/>
        <dbReference type="ChEBI" id="CHEBI:30616"/>
        <dbReference type="ChEBI" id="CHEBI:57692"/>
        <dbReference type="ChEBI" id="CHEBI:58307"/>
        <dbReference type="EC" id="2.5.1.17"/>
    </reaction>
</comment>
<evidence type="ECO:0000256" key="10">
    <source>
        <dbReference type="ARBA" id="ARBA00031529"/>
    </source>
</evidence>
<dbReference type="InterPro" id="IPR016030">
    <property type="entry name" value="CblAdoTrfase-like"/>
</dbReference>
<feature type="domain" description="Cobalamin adenosyltransferase-like" evidence="16">
    <location>
        <begin position="3"/>
        <end position="166"/>
    </location>
</feature>
<dbReference type="PANTHER" id="PTHR12213:SF0">
    <property type="entry name" value="CORRINOID ADENOSYLTRANSFERASE MMAB"/>
    <property type="match status" value="1"/>
</dbReference>
<comment type="catalytic activity">
    <reaction evidence="13 15">
        <text>2 cob(II)yrinate a,c diamide + reduced [electron-transfer flavoprotein] + 2 ATP = 2 adenosylcob(III)yrinate a,c-diamide + 2 triphosphate + oxidized [electron-transfer flavoprotein] + 3 H(+)</text>
        <dbReference type="Rhea" id="RHEA:11528"/>
        <dbReference type="Rhea" id="RHEA-COMP:10685"/>
        <dbReference type="Rhea" id="RHEA-COMP:10686"/>
        <dbReference type="ChEBI" id="CHEBI:15378"/>
        <dbReference type="ChEBI" id="CHEBI:18036"/>
        <dbReference type="ChEBI" id="CHEBI:30616"/>
        <dbReference type="ChEBI" id="CHEBI:57692"/>
        <dbReference type="ChEBI" id="CHEBI:58307"/>
        <dbReference type="ChEBI" id="CHEBI:58503"/>
        <dbReference type="ChEBI" id="CHEBI:58537"/>
        <dbReference type="EC" id="2.5.1.17"/>
    </reaction>
</comment>
<evidence type="ECO:0000256" key="1">
    <source>
        <dbReference type="ARBA" id="ARBA00005121"/>
    </source>
</evidence>
<evidence type="ECO:0000259" key="16">
    <source>
        <dbReference type="Pfam" id="PF01923"/>
    </source>
</evidence>
<protein>
    <recommendedName>
        <fullName evidence="5 15">Corrinoid adenosyltransferase</fullName>
        <ecNumber evidence="4 15">2.5.1.17</ecNumber>
    </recommendedName>
    <alternativeName>
        <fullName evidence="10 15">Cob(II)alamin adenosyltransferase</fullName>
    </alternativeName>
    <alternativeName>
        <fullName evidence="12 15">Cob(II)yrinic acid a,c-diamide adenosyltransferase</fullName>
    </alternativeName>
    <alternativeName>
        <fullName evidence="11 15">Cobinamide/cobalamin adenosyltransferase</fullName>
    </alternativeName>
</protein>
<keyword evidence="9 15" id="KW-0067">ATP-binding</keyword>
<organism evidence="17 18">
    <name type="scientific">Evansella caseinilytica</name>
    <dbReference type="NCBI Taxonomy" id="1503961"/>
    <lineage>
        <taxon>Bacteria</taxon>
        <taxon>Bacillati</taxon>
        <taxon>Bacillota</taxon>
        <taxon>Bacilli</taxon>
        <taxon>Bacillales</taxon>
        <taxon>Bacillaceae</taxon>
        <taxon>Evansella</taxon>
    </lineage>
</organism>
<evidence type="ECO:0000256" key="12">
    <source>
        <dbReference type="ARBA" id="ARBA00033354"/>
    </source>
</evidence>
<dbReference type="PANTHER" id="PTHR12213">
    <property type="entry name" value="CORRINOID ADENOSYLTRANSFERASE"/>
    <property type="match status" value="1"/>
</dbReference>
<dbReference type="EMBL" id="FNPI01000002">
    <property type="protein sequence ID" value="SDY61016.1"/>
    <property type="molecule type" value="Genomic_DNA"/>
</dbReference>
<evidence type="ECO:0000256" key="7">
    <source>
        <dbReference type="ARBA" id="ARBA00022679"/>
    </source>
</evidence>
<evidence type="ECO:0000313" key="17">
    <source>
        <dbReference type="EMBL" id="SDY61016.1"/>
    </source>
</evidence>
<dbReference type="FunFam" id="1.20.1200.10:FF:000001">
    <property type="entry name" value="Cob(I)yrinic acid a,c-diamide adenosyltransferase"/>
    <property type="match status" value="1"/>
</dbReference>
<evidence type="ECO:0000313" key="18">
    <source>
        <dbReference type="Proteomes" id="UP000198935"/>
    </source>
</evidence>
<dbReference type="Pfam" id="PF01923">
    <property type="entry name" value="Cob_adeno_trans"/>
    <property type="match status" value="1"/>
</dbReference>
<comment type="pathway">
    <text evidence="1 15">Cofactor biosynthesis; adenosylcobalamin biosynthesis; adenosylcobalamin from cob(II)yrinate a,c-diamide: step 2/7.</text>
</comment>
<evidence type="ECO:0000256" key="11">
    <source>
        <dbReference type="ARBA" id="ARBA00033334"/>
    </source>
</evidence>
<dbReference type="GO" id="GO:0005524">
    <property type="term" value="F:ATP binding"/>
    <property type="evidence" value="ECO:0007669"/>
    <property type="project" value="UniProtKB-UniRule"/>
</dbReference>
<keyword evidence="6 15" id="KW-0169">Cobalamin biosynthesis</keyword>
<dbReference type="Proteomes" id="UP000198935">
    <property type="component" value="Unassembled WGS sequence"/>
</dbReference>
<keyword evidence="18" id="KW-1185">Reference proteome</keyword>
<evidence type="ECO:0000256" key="2">
    <source>
        <dbReference type="ARBA" id="ARBA00007487"/>
    </source>
</evidence>
<dbReference type="AlphaFoldDB" id="A0A1H3L9Q4"/>
<dbReference type="GO" id="GO:0009236">
    <property type="term" value="P:cobalamin biosynthetic process"/>
    <property type="evidence" value="ECO:0007669"/>
    <property type="project" value="UniProtKB-UniRule"/>
</dbReference>
<accession>A0A1H3L9Q4</accession>
<keyword evidence="8 15" id="KW-0547">Nucleotide-binding</keyword>
<dbReference type="SUPFAM" id="SSF89028">
    <property type="entry name" value="Cobalamin adenosyltransferase-like"/>
    <property type="match status" value="1"/>
</dbReference>
<dbReference type="UniPathway" id="UPA00148">
    <property type="reaction ID" value="UER00233"/>
</dbReference>
<evidence type="ECO:0000256" key="3">
    <source>
        <dbReference type="ARBA" id="ARBA00011233"/>
    </source>
</evidence>
<evidence type="ECO:0000256" key="8">
    <source>
        <dbReference type="ARBA" id="ARBA00022741"/>
    </source>
</evidence>
<sequence length="185" mass="21145">MKIYTRKGDEGSTHLIGKRVTKTNARVEAYGMIDEMNSFLGLALSYLTDDIYNDLRADLTKIQHELFDLGGDLANVSEKLDWALKEEYVSYLENRIDEYWEEAPALKNFILPGGEKGAAYLHVCRTVTRRAERQALKISDQHPLPPAALKYINRLSDYFFAAARVVNHRAGKADIPYERSKDVFQ</sequence>
<evidence type="ECO:0000256" key="13">
    <source>
        <dbReference type="ARBA" id="ARBA00048555"/>
    </source>
</evidence>
<dbReference type="InterPro" id="IPR029499">
    <property type="entry name" value="PduO-typ"/>
</dbReference>
<dbReference type="NCBIfam" id="TIGR00636">
    <property type="entry name" value="PduO_Nterm"/>
    <property type="match status" value="1"/>
</dbReference>
<evidence type="ECO:0000256" key="4">
    <source>
        <dbReference type="ARBA" id="ARBA00012454"/>
    </source>
</evidence>
<gene>
    <name evidence="17" type="ORF">SAMN05421736_102405</name>
</gene>
<dbReference type="GO" id="GO:0008817">
    <property type="term" value="F:corrinoid adenosyltransferase activity"/>
    <property type="evidence" value="ECO:0007669"/>
    <property type="project" value="UniProtKB-UniRule"/>
</dbReference>
<evidence type="ECO:0000256" key="6">
    <source>
        <dbReference type="ARBA" id="ARBA00022573"/>
    </source>
</evidence>
<dbReference type="EC" id="2.5.1.17" evidence="4 15"/>
<evidence type="ECO:0000256" key="14">
    <source>
        <dbReference type="ARBA" id="ARBA00048692"/>
    </source>
</evidence>
<comment type="subunit">
    <text evidence="3">Homotrimer.</text>
</comment>
<dbReference type="STRING" id="1503961.SAMN05421736_102405"/>
<evidence type="ECO:0000256" key="15">
    <source>
        <dbReference type="RuleBase" id="RU366026"/>
    </source>
</evidence>
<dbReference type="InterPro" id="IPR036451">
    <property type="entry name" value="CblAdoTrfase-like_sf"/>
</dbReference>
<name>A0A1H3L9Q4_9BACI</name>
<dbReference type="OrthoDB" id="9778896at2"/>
<evidence type="ECO:0000256" key="9">
    <source>
        <dbReference type="ARBA" id="ARBA00022840"/>
    </source>
</evidence>
<proteinExistence type="inferred from homology"/>